<feature type="compositionally biased region" description="Basic and acidic residues" evidence="1">
    <location>
        <begin position="213"/>
        <end position="224"/>
    </location>
</feature>
<accession>A0A6A6U5R4</accession>
<dbReference type="PRINTS" id="PR00625">
    <property type="entry name" value="JDOMAIN"/>
</dbReference>
<dbReference type="PANTHER" id="PTHR46620">
    <property type="entry name" value="J DOMAIN-CONTAINING PROTEIN SPF31"/>
    <property type="match status" value="1"/>
</dbReference>
<dbReference type="OrthoDB" id="342454at2759"/>
<protein>
    <recommendedName>
        <fullName evidence="2">J domain-containing protein</fullName>
    </recommendedName>
</protein>
<feature type="region of interest" description="Disordered" evidence="1">
    <location>
        <begin position="169"/>
        <end position="234"/>
    </location>
</feature>
<dbReference type="InterPro" id="IPR001623">
    <property type="entry name" value="DnaJ_domain"/>
</dbReference>
<dbReference type="Proteomes" id="UP000799302">
    <property type="component" value="Unassembled WGS sequence"/>
</dbReference>
<dbReference type="AlphaFoldDB" id="A0A6A6U5R4"/>
<dbReference type="PROSITE" id="PS50076">
    <property type="entry name" value="DNAJ_2"/>
    <property type="match status" value="1"/>
</dbReference>
<keyword evidence="4" id="KW-1185">Reference proteome</keyword>
<proteinExistence type="predicted"/>
<dbReference type="PANTHER" id="PTHR46620:SF1">
    <property type="entry name" value="J DOMAIN-CONTAINING PROTEIN SPF31"/>
    <property type="match status" value="1"/>
</dbReference>
<feature type="domain" description="J" evidence="2">
    <location>
        <begin position="53"/>
        <end position="117"/>
    </location>
</feature>
<feature type="compositionally biased region" description="Basic and acidic residues" evidence="1">
    <location>
        <begin position="7"/>
        <end position="17"/>
    </location>
</feature>
<dbReference type="Gene3D" id="1.10.287.110">
    <property type="entry name" value="DnaJ domain"/>
    <property type="match status" value="1"/>
</dbReference>
<dbReference type="EMBL" id="MU004237">
    <property type="protein sequence ID" value="KAF2667615.1"/>
    <property type="molecule type" value="Genomic_DNA"/>
</dbReference>
<gene>
    <name evidence="3" type="ORF">BT63DRAFT_426469</name>
</gene>
<dbReference type="Pfam" id="PF00226">
    <property type="entry name" value="DnaJ"/>
    <property type="match status" value="1"/>
</dbReference>
<name>A0A6A6U5R4_9PEZI</name>
<evidence type="ECO:0000256" key="1">
    <source>
        <dbReference type="SAM" id="MobiDB-lite"/>
    </source>
</evidence>
<evidence type="ECO:0000313" key="3">
    <source>
        <dbReference type="EMBL" id="KAF2667615.1"/>
    </source>
</evidence>
<organism evidence="3 4">
    <name type="scientific">Microthyrium microscopicum</name>
    <dbReference type="NCBI Taxonomy" id="703497"/>
    <lineage>
        <taxon>Eukaryota</taxon>
        <taxon>Fungi</taxon>
        <taxon>Dikarya</taxon>
        <taxon>Ascomycota</taxon>
        <taxon>Pezizomycotina</taxon>
        <taxon>Dothideomycetes</taxon>
        <taxon>Dothideomycetes incertae sedis</taxon>
        <taxon>Microthyriales</taxon>
        <taxon>Microthyriaceae</taxon>
        <taxon>Microthyrium</taxon>
    </lineage>
</organism>
<evidence type="ECO:0000259" key="2">
    <source>
        <dbReference type="PROSITE" id="PS50076"/>
    </source>
</evidence>
<feature type="compositionally biased region" description="Basic and acidic residues" evidence="1">
    <location>
        <begin position="173"/>
        <end position="207"/>
    </location>
</feature>
<evidence type="ECO:0000313" key="4">
    <source>
        <dbReference type="Proteomes" id="UP000799302"/>
    </source>
</evidence>
<feature type="region of interest" description="Disordered" evidence="1">
    <location>
        <begin position="1"/>
        <end position="24"/>
    </location>
</feature>
<feature type="compositionally biased region" description="Basic residues" evidence="1">
    <location>
        <begin position="225"/>
        <end position="234"/>
    </location>
</feature>
<dbReference type="InterPro" id="IPR036869">
    <property type="entry name" value="J_dom_sf"/>
</dbReference>
<dbReference type="SMART" id="SM00271">
    <property type="entry name" value="DnaJ"/>
    <property type="match status" value="1"/>
</dbReference>
<sequence>MPPSPKEPPKEPPKDNPTDSVPDTDILDALEKESKEFDKDAEIDRILNSFKLDAYAVLDLQPGVPPSSIKATYRKKSLLIHPDKTSNPRAPDAFDRLAKAHTELLDDKHRERLDESIADARMLLLREKKWTVDTPEFREAQDTEEWRRLWRDKTRMVLVDDELRRRKQMKAQMQEEGREQRKVDEEIEERKRKREHEVKWEATREQRIGSWRDFQKGKGGDEGKKKKKKLKVLG</sequence>
<dbReference type="SUPFAM" id="SSF46565">
    <property type="entry name" value="Chaperone J-domain"/>
    <property type="match status" value="1"/>
</dbReference>
<dbReference type="CDD" id="cd06257">
    <property type="entry name" value="DnaJ"/>
    <property type="match status" value="1"/>
</dbReference>
<reference evidence="3" key="1">
    <citation type="journal article" date="2020" name="Stud. Mycol.">
        <title>101 Dothideomycetes genomes: a test case for predicting lifestyles and emergence of pathogens.</title>
        <authorList>
            <person name="Haridas S."/>
            <person name="Albert R."/>
            <person name="Binder M."/>
            <person name="Bloem J."/>
            <person name="Labutti K."/>
            <person name="Salamov A."/>
            <person name="Andreopoulos B."/>
            <person name="Baker S."/>
            <person name="Barry K."/>
            <person name="Bills G."/>
            <person name="Bluhm B."/>
            <person name="Cannon C."/>
            <person name="Castanera R."/>
            <person name="Culley D."/>
            <person name="Daum C."/>
            <person name="Ezra D."/>
            <person name="Gonzalez J."/>
            <person name="Henrissat B."/>
            <person name="Kuo A."/>
            <person name="Liang C."/>
            <person name="Lipzen A."/>
            <person name="Lutzoni F."/>
            <person name="Magnuson J."/>
            <person name="Mondo S."/>
            <person name="Nolan M."/>
            <person name="Ohm R."/>
            <person name="Pangilinan J."/>
            <person name="Park H.-J."/>
            <person name="Ramirez L."/>
            <person name="Alfaro M."/>
            <person name="Sun H."/>
            <person name="Tritt A."/>
            <person name="Yoshinaga Y."/>
            <person name="Zwiers L.-H."/>
            <person name="Turgeon B."/>
            <person name="Goodwin S."/>
            <person name="Spatafora J."/>
            <person name="Crous P."/>
            <person name="Grigoriev I."/>
        </authorList>
    </citation>
    <scope>NUCLEOTIDE SEQUENCE</scope>
    <source>
        <strain evidence="3">CBS 115976</strain>
    </source>
</reference>